<organism evidence="4 5">
    <name type="scientific">Thomasclavelia ramosa DSM 1402</name>
    <dbReference type="NCBI Taxonomy" id="445974"/>
    <lineage>
        <taxon>Bacteria</taxon>
        <taxon>Bacillati</taxon>
        <taxon>Bacillota</taxon>
        <taxon>Erysipelotrichia</taxon>
        <taxon>Erysipelotrichales</taxon>
        <taxon>Coprobacillaceae</taxon>
        <taxon>Thomasclavelia</taxon>
    </lineage>
</organism>
<feature type="region of interest" description="Disordered" evidence="1">
    <location>
        <begin position="719"/>
        <end position="739"/>
    </location>
</feature>
<dbReference type="HOGENOM" id="CLU_019508_0_0_9"/>
<keyword evidence="2" id="KW-0812">Transmembrane</keyword>
<evidence type="ECO:0000313" key="5">
    <source>
        <dbReference type="Proteomes" id="UP000005798"/>
    </source>
</evidence>
<dbReference type="InterPro" id="IPR029052">
    <property type="entry name" value="Metallo-depent_PP-like"/>
</dbReference>
<dbReference type="GO" id="GO:0003993">
    <property type="term" value="F:acid phosphatase activity"/>
    <property type="evidence" value="ECO:0007669"/>
    <property type="project" value="InterPro"/>
</dbReference>
<accession>B0N309</accession>
<feature type="compositionally biased region" description="Low complexity" evidence="1">
    <location>
        <begin position="722"/>
        <end position="739"/>
    </location>
</feature>
<evidence type="ECO:0000256" key="1">
    <source>
        <dbReference type="SAM" id="MobiDB-lite"/>
    </source>
</evidence>
<dbReference type="AlphaFoldDB" id="B0N309"/>
<dbReference type="SUPFAM" id="SSF56300">
    <property type="entry name" value="Metallo-dependent phosphatases"/>
    <property type="match status" value="1"/>
</dbReference>
<evidence type="ECO:0000259" key="3">
    <source>
        <dbReference type="Pfam" id="PF00149"/>
    </source>
</evidence>
<evidence type="ECO:0000313" key="4">
    <source>
        <dbReference type="EMBL" id="EDS18831.1"/>
    </source>
</evidence>
<dbReference type="GO" id="GO:0046872">
    <property type="term" value="F:metal ion binding"/>
    <property type="evidence" value="ECO:0007669"/>
    <property type="project" value="InterPro"/>
</dbReference>
<protein>
    <submittedName>
        <fullName evidence="4">Ser/Thr phosphatase family protein</fullName>
    </submittedName>
</protein>
<proteinExistence type="predicted"/>
<dbReference type="eggNOG" id="COG1409">
    <property type="taxonomic scope" value="Bacteria"/>
</dbReference>
<evidence type="ECO:0000256" key="2">
    <source>
        <dbReference type="SAM" id="Phobius"/>
    </source>
</evidence>
<dbReference type="Proteomes" id="UP000005798">
    <property type="component" value="Unassembled WGS sequence"/>
</dbReference>
<comment type="caution">
    <text evidence="4">The sequence shown here is derived from an EMBL/GenBank/DDBJ whole genome shotgun (WGS) entry which is preliminary data.</text>
</comment>
<dbReference type="Gene3D" id="3.60.21.10">
    <property type="match status" value="1"/>
</dbReference>
<dbReference type="Pfam" id="PF00149">
    <property type="entry name" value="Metallophos"/>
    <property type="match status" value="1"/>
</dbReference>
<keyword evidence="5" id="KW-1185">Reference proteome</keyword>
<keyword evidence="2" id="KW-1133">Transmembrane helix</keyword>
<dbReference type="EMBL" id="ABFX02000004">
    <property type="protein sequence ID" value="EDS18831.1"/>
    <property type="molecule type" value="Genomic_DNA"/>
</dbReference>
<feature type="transmembrane region" description="Helical" evidence="2">
    <location>
        <begin position="39"/>
        <end position="61"/>
    </location>
</feature>
<sequence>MFVNFVDAKISVCKIGGVVQIYNLKKGDYDMNENLKKRIIVSLATVSAFSSLAMVPLSAYGEYQGNDGTQKLNNGLTSTSDYNDWYNNQWNNQESGEMDTGKIVLTPGAKATDLNFAWYSEETGTPTVKISTNQDMSGAKTVTGSADKINKNNSFKNYTASNKVALKDYLVENMTYYYQYSTNGVDWSDTYTYKTHSFSDYQAVLVGDPQIGASGSNGQGTQDDTDIAVNTYAWNKTLQKALGAGGIAENASFILSAGDQIDYSSSGTNGSGEIIREQEYAGFLYPDVLRSTPLATTIGNHESMVDDYSLHYNNPNASTLGSTESGGDYYYSYGDTLFISLNSNSRNVEEHRQLMKEAVASHEDAKWKVVLFHHDIYGSGSPHSDVDGANLRILFAPLMDEFNIDLCLTGHDHSYARTYQILDGKVIETDGVSENASKAYNPEGTLYIAAGSASGSKFYTLNTVKQYYIAERSNTPEPTFSTIDFSGDSLTIKTYDYNGQKYANDVTLSKDGNAKSIEEMKNEVAAIDTVNVTSGSKNRIDEALIAVNTALDTRDDSTAETELQNKWNTTSDPLNYYGYAQNGFANENSTALKRGYSSLLDKTLYENDSNKAVTTATIDEAYNKLATAKNEVVTKAEFAEVQTKFDQIGSTLAQISIGDKKDQYTRADVDAFKKSIAALKVDFNEATITKTALNELSTQLDTVTNEFLAKKNTEDITTAPIVTPSTTPSKTPVKTTSSKVKTGDDTSINLAGITAFVSLLGIAGTKLFKKRKIEE</sequence>
<gene>
    <name evidence="4" type="ORF">CLORAM_00826</name>
</gene>
<keyword evidence="2" id="KW-0472">Membrane</keyword>
<feature type="domain" description="Calcineurin-like phosphoesterase" evidence="3">
    <location>
        <begin position="231"/>
        <end position="415"/>
    </location>
</feature>
<reference evidence="4" key="1">
    <citation type="submission" date="2007-11" db="EMBL/GenBank/DDBJ databases">
        <authorList>
            <person name="Fulton L."/>
            <person name="Clifton S."/>
            <person name="Fulton B."/>
            <person name="Xu J."/>
            <person name="Minx P."/>
            <person name="Pepin K.H."/>
            <person name="Johnson M."/>
            <person name="Thiruvilangam P."/>
            <person name="Bhonagiri V."/>
            <person name="Nash W.E."/>
            <person name="Mardis E.R."/>
            <person name="Wilson R.K."/>
        </authorList>
    </citation>
    <scope>NUCLEOTIDE SEQUENCE [LARGE SCALE GENOMIC DNA]</scope>
    <source>
        <strain evidence="4">DSM 1402</strain>
    </source>
</reference>
<reference evidence="4" key="2">
    <citation type="submission" date="2014-06" db="EMBL/GenBank/DDBJ databases">
        <title>Draft genome sequence of Clostridium ramosum(DSM 1402).</title>
        <authorList>
            <person name="Sudarsanam P."/>
            <person name="Ley R."/>
            <person name="Guruge J."/>
            <person name="Turnbaugh P.J."/>
            <person name="Mahowald M."/>
            <person name="Liep D."/>
            <person name="Gordon J."/>
        </authorList>
    </citation>
    <scope>NUCLEOTIDE SEQUENCE</scope>
    <source>
        <strain evidence="4">DSM 1402</strain>
    </source>
</reference>
<dbReference type="PANTHER" id="PTHR45867">
    <property type="entry name" value="PURPLE ACID PHOSPHATASE"/>
    <property type="match status" value="1"/>
</dbReference>
<dbReference type="PANTHER" id="PTHR45867:SF3">
    <property type="entry name" value="ACID PHOSPHATASE TYPE 7"/>
    <property type="match status" value="1"/>
</dbReference>
<name>B0N309_9FIRM</name>
<dbReference type="InterPro" id="IPR004843">
    <property type="entry name" value="Calcineurin-like_PHP"/>
</dbReference>